<name>A0ABV7CKF2_9GAMM</name>
<accession>A0ABV7CKF2</accession>
<organism evidence="2 3">
    <name type="scientific">Pseudoalteromonas fenneropenaei</name>
    <dbReference type="NCBI Taxonomy" id="1737459"/>
    <lineage>
        <taxon>Bacteria</taxon>
        <taxon>Pseudomonadati</taxon>
        <taxon>Pseudomonadota</taxon>
        <taxon>Gammaproteobacteria</taxon>
        <taxon>Alteromonadales</taxon>
        <taxon>Pseudoalteromonadaceae</taxon>
        <taxon>Pseudoalteromonas</taxon>
    </lineage>
</organism>
<feature type="transmembrane region" description="Helical" evidence="1">
    <location>
        <begin position="123"/>
        <end position="147"/>
    </location>
</feature>
<sequence length="296" mass="33540">MLLGSYTEGDQYHYIKFYNALKNAELSSLLQLMKGYLNAGEPLSGFVLWLGANANIDKIIYISFLNSIFAVGLYLLCAKHDAKWYFILLLYFNFYIIVLFTGAERLKISILLLTYGLLIRNAIGNILSLSSCVAHFQSSIVIFSMLFEYCIKASLSIFKSLTFKGKDLAFIIISLIVGGALLTVFGKSIIGKISGYSELSRGIVELTQLISLCFLAFFVLKNRFEFYCYMLPVMLISFVVGSSRINILAFLIFSFFVLVQKKTNHPIVIALMSYFVFKGYLFIENIFVYGNGFYIK</sequence>
<keyword evidence="3" id="KW-1185">Reference proteome</keyword>
<keyword evidence="1" id="KW-0472">Membrane</keyword>
<protein>
    <recommendedName>
        <fullName evidence="4">EpsG family protein</fullName>
    </recommendedName>
</protein>
<proteinExistence type="predicted"/>
<evidence type="ECO:0000313" key="2">
    <source>
        <dbReference type="EMBL" id="MFC3033117.1"/>
    </source>
</evidence>
<dbReference type="Proteomes" id="UP001595453">
    <property type="component" value="Unassembled WGS sequence"/>
</dbReference>
<feature type="transmembrane region" description="Helical" evidence="1">
    <location>
        <begin position="265"/>
        <end position="283"/>
    </location>
</feature>
<feature type="transmembrane region" description="Helical" evidence="1">
    <location>
        <begin position="59"/>
        <end position="77"/>
    </location>
</feature>
<feature type="transmembrane region" description="Helical" evidence="1">
    <location>
        <begin position="168"/>
        <end position="190"/>
    </location>
</feature>
<evidence type="ECO:0008006" key="4">
    <source>
        <dbReference type="Google" id="ProtNLM"/>
    </source>
</evidence>
<gene>
    <name evidence="2" type="ORF">ACFOEE_11355</name>
</gene>
<keyword evidence="1" id="KW-1133">Transmembrane helix</keyword>
<evidence type="ECO:0000313" key="3">
    <source>
        <dbReference type="Proteomes" id="UP001595453"/>
    </source>
</evidence>
<evidence type="ECO:0000256" key="1">
    <source>
        <dbReference type="SAM" id="Phobius"/>
    </source>
</evidence>
<feature type="transmembrane region" description="Helical" evidence="1">
    <location>
        <begin position="202"/>
        <end position="220"/>
    </location>
</feature>
<dbReference type="EMBL" id="JBHRSD010000017">
    <property type="protein sequence ID" value="MFC3033117.1"/>
    <property type="molecule type" value="Genomic_DNA"/>
</dbReference>
<keyword evidence="1" id="KW-0812">Transmembrane</keyword>
<feature type="transmembrane region" description="Helical" evidence="1">
    <location>
        <begin position="232"/>
        <end position="259"/>
    </location>
</feature>
<reference evidence="3" key="1">
    <citation type="journal article" date="2019" name="Int. J. Syst. Evol. Microbiol.">
        <title>The Global Catalogue of Microorganisms (GCM) 10K type strain sequencing project: providing services to taxonomists for standard genome sequencing and annotation.</title>
        <authorList>
            <consortium name="The Broad Institute Genomics Platform"/>
            <consortium name="The Broad Institute Genome Sequencing Center for Infectious Disease"/>
            <person name="Wu L."/>
            <person name="Ma J."/>
        </authorList>
    </citation>
    <scope>NUCLEOTIDE SEQUENCE [LARGE SCALE GENOMIC DNA]</scope>
    <source>
        <strain evidence="3">KCTC 42730</strain>
    </source>
</reference>
<feature type="transmembrane region" description="Helical" evidence="1">
    <location>
        <begin position="84"/>
        <end position="103"/>
    </location>
</feature>
<dbReference type="RefSeq" id="WP_377124264.1">
    <property type="nucleotide sequence ID" value="NZ_JBHRSD010000017.1"/>
</dbReference>
<comment type="caution">
    <text evidence="2">The sequence shown here is derived from an EMBL/GenBank/DDBJ whole genome shotgun (WGS) entry which is preliminary data.</text>
</comment>